<gene>
    <name evidence="8" type="ORF">DES53_102343</name>
</gene>
<dbReference type="EMBL" id="QNRR01000002">
    <property type="protein sequence ID" value="RBP45959.1"/>
    <property type="molecule type" value="Genomic_DNA"/>
</dbReference>
<name>A0A366HRS7_9BACT</name>
<reference evidence="8 9" key="1">
    <citation type="submission" date="2018-06" db="EMBL/GenBank/DDBJ databases">
        <title>Genomic Encyclopedia of Type Strains, Phase IV (KMG-IV): sequencing the most valuable type-strain genomes for metagenomic binning, comparative biology and taxonomic classification.</title>
        <authorList>
            <person name="Goeker M."/>
        </authorList>
    </citation>
    <scope>NUCLEOTIDE SEQUENCE [LARGE SCALE GENOMIC DNA]</scope>
    <source>
        <strain evidence="8 9">DSM 25532</strain>
    </source>
</reference>
<dbReference type="Pfam" id="PF07624">
    <property type="entry name" value="PSD2"/>
    <property type="match status" value="1"/>
</dbReference>
<feature type="domain" description="DUF1595" evidence="7">
    <location>
        <begin position="224"/>
        <end position="282"/>
    </location>
</feature>
<accession>A0A366HRS7</accession>
<evidence type="ECO:0000259" key="3">
    <source>
        <dbReference type="Pfam" id="PF07626"/>
    </source>
</evidence>
<dbReference type="Pfam" id="PF07637">
    <property type="entry name" value="PSD5"/>
    <property type="match status" value="1"/>
</dbReference>
<dbReference type="InterPro" id="IPR013043">
    <property type="entry name" value="DUF1595"/>
</dbReference>
<feature type="domain" description="DUF1587" evidence="3">
    <location>
        <begin position="134"/>
        <end position="198"/>
    </location>
</feature>
<organism evidence="8 9">
    <name type="scientific">Roseimicrobium gellanilyticum</name>
    <dbReference type="NCBI Taxonomy" id="748857"/>
    <lineage>
        <taxon>Bacteria</taxon>
        <taxon>Pseudomonadati</taxon>
        <taxon>Verrucomicrobiota</taxon>
        <taxon>Verrucomicrobiia</taxon>
        <taxon>Verrucomicrobiales</taxon>
        <taxon>Verrucomicrobiaceae</taxon>
        <taxon>Roseimicrobium</taxon>
    </lineage>
</organism>
<evidence type="ECO:0000259" key="4">
    <source>
        <dbReference type="Pfam" id="PF07627"/>
    </source>
</evidence>
<dbReference type="Pfam" id="PF07631">
    <property type="entry name" value="PSD4"/>
    <property type="match status" value="1"/>
</dbReference>
<feature type="domain" description="Cytochrome C Planctomycete-type" evidence="6">
    <location>
        <begin position="49"/>
        <end position="96"/>
    </location>
</feature>
<evidence type="ECO:0000313" key="8">
    <source>
        <dbReference type="EMBL" id="RBP45959.1"/>
    </source>
</evidence>
<sequence>MPVSRVAFPLFLSVAAAVSLASQSTQAQDRAAVSDAFQKNVLPVLEQRCFDCHDGEMKKGDVDLQALTDQSHPARNDIRLWDKVREQLKAGTMPPKNKTPLEPQGKQAILDWVGMNERATLAQAPTDPGVRKVRRLTRDEYTYALRDLLGIESKPGDKFPADGAGGEGFSNNADTLTLSPLLIEKYITTADDVVKEVWSKDPLRQRLMAPCTSDKLPPEEGAALILRPLVQRAWRRPVSEQELKEVIQVFSAALKRGANWDGALKVAVKSVILSPKFLFIREEEPAKPGQVHQVDHYAMASRLSFFLWSSIPDEELLKLAAEKKLQDDAVLAAQVKRMLADKRAAAFTKTFAGQWLRFDELFNTVDPDRRKFPQFNDEMRRNMYDEAFNFADNILRRNGRMLDFLDSDYSYLNESLANHYGVPDVKGPEMRQVKFTDGKRGGLVGMGAILSATAYPQRTSPVLRGKWVLEQLLGAPPPPPPPNVGQLPEDDRDLKGEVTLRKRLEAHRDKAACIGCHARMDPLGFGLENFNAVGQWRDNENGKALDVGGVMPDGRAFANPAELRKVLMQEKDKFSRTLCSRLLGYALGRGLETVDQPTLLRLEETLRKNDYRSEALVIGVVQSYPFRMAK</sequence>
<dbReference type="InterPro" id="IPR013039">
    <property type="entry name" value="DUF1588"/>
</dbReference>
<dbReference type="AlphaFoldDB" id="A0A366HRS7"/>
<feature type="domain" description="DUF1588" evidence="4">
    <location>
        <begin position="440"/>
        <end position="540"/>
    </location>
</feature>
<keyword evidence="1" id="KW-0732">Signal</keyword>
<dbReference type="Proteomes" id="UP000253426">
    <property type="component" value="Unassembled WGS sequence"/>
</dbReference>
<evidence type="ECO:0000259" key="7">
    <source>
        <dbReference type="Pfam" id="PF07637"/>
    </source>
</evidence>
<feature type="chain" id="PRO_5016803204" evidence="1">
    <location>
        <begin position="28"/>
        <end position="630"/>
    </location>
</feature>
<dbReference type="InterPro" id="IPR013042">
    <property type="entry name" value="DUF1592"/>
</dbReference>
<evidence type="ECO:0000259" key="6">
    <source>
        <dbReference type="Pfam" id="PF07635"/>
    </source>
</evidence>
<comment type="caution">
    <text evidence="8">The sequence shown here is derived from an EMBL/GenBank/DDBJ whole genome shotgun (WGS) entry which is preliminary data.</text>
</comment>
<dbReference type="Pfam" id="PF07627">
    <property type="entry name" value="PSCyt3"/>
    <property type="match status" value="1"/>
</dbReference>
<dbReference type="Pfam" id="PF07626">
    <property type="entry name" value="PSD3"/>
    <property type="match status" value="1"/>
</dbReference>
<keyword evidence="9" id="KW-1185">Reference proteome</keyword>
<feature type="domain" description="DUF1585" evidence="2">
    <location>
        <begin position="553"/>
        <end position="626"/>
    </location>
</feature>
<feature type="domain" description="DUF1592" evidence="5">
    <location>
        <begin position="295"/>
        <end position="422"/>
    </location>
</feature>
<protein>
    <submittedName>
        <fullName evidence="8">Cytochrome c</fullName>
    </submittedName>
</protein>
<dbReference type="RefSeq" id="WP_113957517.1">
    <property type="nucleotide sequence ID" value="NZ_QNRR01000002.1"/>
</dbReference>
<dbReference type="Pfam" id="PF07635">
    <property type="entry name" value="PSCyt1"/>
    <property type="match status" value="1"/>
</dbReference>
<evidence type="ECO:0000313" key="9">
    <source>
        <dbReference type="Proteomes" id="UP000253426"/>
    </source>
</evidence>
<evidence type="ECO:0000256" key="1">
    <source>
        <dbReference type="SAM" id="SignalP"/>
    </source>
</evidence>
<dbReference type="InterPro" id="IPR013036">
    <property type="entry name" value="DUF1587"/>
</dbReference>
<evidence type="ECO:0000259" key="2">
    <source>
        <dbReference type="Pfam" id="PF07624"/>
    </source>
</evidence>
<dbReference type="InterPro" id="IPR011478">
    <property type="entry name" value="DUF1585"/>
</dbReference>
<feature type="signal peptide" evidence="1">
    <location>
        <begin position="1"/>
        <end position="27"/>
    </location>
</feature>
<dbReference type="OrthoDB" id="175242at2"/>
<proteinExistence type="predicted"/>
<dbReference type="InterPro" id="IPR011429">
    <property type="entry name" value="Cyt_c_Planctomycete-type"/>
</dbReference>
<evidence type="ECO:0000259" key="5">
    <source>
        <dbReference type="Pfam" id="PF07631"/>
    </source>
</evidence>